<feature type="compositionally biased region" description="Basic and acidic residues" evidence="7">
    <location>
        <begin position="9"/>
        <end position="24"/>
    </location>
</feature>
<evidence type="ECO:0000259" key="8">
    <source>
        <dbReference type="PROSITE" id="PS50188"/>
    </source>
</evidence>
<dbReference type="InterPro" id="IPR003877">
    <property type="entry name" value="SPRY_dom"/>
</dbReference>
<sequence length="1130" mass="128424">MMASGDQDCVTRDEPEEKKLKLEEAQTSSSPHTGVSVDVKAQMGAAVNAPVLAGNTFTAPVTIISTAGHGPQKISKTEEKHTEKQDLILKKFLETHKSNMKKKAERIFEGTEEHEADLQAVYTELFITEGDMKEVHQEREILNIDDAFKKNKKTQKKTVKCNDIFTLLRENNEKKIVLTKGVAGIGKTVSVHKFILDWAEAEANKAIHCVFLLPFREINCIKDKKFNLHEFLLVFNDELKNMEKSKLYDECKLAFIFDGLDESRLPLNFKSETLNTVEKRSSVDVLFRSLVKRTLLPSSLVWVTSRPAAANQIPPRYVGLFTEVRGFTDQQKEQYFRKRITDETLADRIISHIKMSRSLYIMCHIPVFCWITATVLQDLLINNSEENISTTLTEMYIHFLLIQMNMKNQKYDKNTERESTKNLDSNREMILKLAKLAFEQLKQENIVFYEEDLKACGIDVSKDTEFTGMIAEIFKKENVLHYKKVFSFVHLSVQEFLAAVHVFLCYLNKNMQELQFFFDKPDENITLQKLLQKAVGKAMESQKGHLDLFLRFLMGVTLKSSQNLLTGLITHTEDTTVSIRQTTQYIKQEQDKSSISDEDLVNLFYCLLELKDHSLYEEIQRYLISDEHPGRKLSSSMCTVLTYVLLMSEKVLDEFNPKRYTSSQSGFTRLVPAVRCCRKALFDGCGLDEKCCETVSSALQSSDSHLTELDLGSNHLQDSVKLLYDGLKSTHCQLNTLRLYGCNLTAQSCESLSSALQSSNSRLTELDLSNNDLQDSGVKHLSDGLKSPNCQLEILRFSICNLTSQSCESLSSALQSSNSRLRELDLSNNDLEDSGVKLLSDGLKRNCKLQILRLSGCMVTEEGCGYLSSALSSNPSHLRELDLSYNHPGDSGVKLLSEKLKNLDKLIVDHGGESRITAGLHKYSHQFTLDLNTVNKLLHLSDNNRVITNTDTVQPYPDHPDRFDVWQVLCRESVCGRCYWEIEWRGDNVCISVSYKSISRKGGDDDCRFGGNDQSWSLFCYPGGYSFMHNNIWTHLPVKPIISRTGVFVDDDDDDDVSRVGVYVDHGAGILSFYNVSDTMRHIHTEQTTFTQPLYPGFTVFPRSPVKLLMNQKRLTRDSTHNALSCVMND</sequence>
<evidence type="ECO:0000313" key="11">
    <source>
        <dbReference type="Proteomes" id="UP000579812"/>
    </source>
</evidence>
<dbReference type="FunFam" id="3.80.10.10:FF:000538">
    <property type="entry name" value="Si:ch211-127b6.2"/>
    <property type="match status" value="1"/>
</dbReference>
<dbReference type="SUPFAM" id="SSF52047">
    <property type="entry name" value="RNI-like"/>
    <property type="match status" value="1"/>
</dbReference>
<dbReference type="PANTHER" id="PTHR24106">
    <property type="entry name" value="NACHT, LRR AND CARD DOMAINS-CONTAINING"/>
    <property type="match status" value="1"/>
</dbReference>
<dbReference type="InterPro" id="IPR029495">
    <property type="entry name" value="NACHT-assoc"/>
</dbReference>
<dbReference type="Pfam" id="PF13516">
    <property type="entry name" value="LRR_6"/>
    <property type="match status" value="4"/>
</dbReference>
<evidence type="ECO:0000256" key="6">
    <source>
        <dbReference type="ARBA" id="ARBA00022840"/>
    </source>
</evidence>
<dbReference type="Pfam" id="PF13765">
    <property type="entry name" value="PRY"/>
    <property type="match status" value="1"/>
</dbReference>
<dbReference type="InterPro" id="IPR027417">
    <property type="entry name" value="P-loop_NTPase"/>
</dbReference>
<dbReference type="SMART" id="SM00449">
    <property type="entry name" value="SPRY"/>
    <property type="match status" value="1"/>
</dbReference>
<reference evidence="10 11" key="1">
    <citation type="submission" date="2020-04" db="EMBL/GenBank/DDBJ databases">
        <title>Chromosome-level genome assembly of a cyprinid fish Onychostoma macrolepis by integration of Nanopore Sequencing, Bionano and Hi-C technology.</title>
        <authorList>
            <person name="Wang D."/>
        </authorList>
    </citation>
    <scope>NUCLEOTIDE SEQUENCE [LARGE SCALE GENOMIC DNA]</scope>
    <source>
        <strain evidence="10">SWU-2019</strain>
        <tissue evidence="10">Muscle</tissue>
    </source>
</reference>
<keyword evidence="5" id="KW-0547">Nucleotide-binding</keyword>
<feature type="region of interest" description="Disordered" evidence="7">
    <location>
        <begin position="1"/>
        <end position="34"/>
    </location>
</feature>
<dbReference type="InterPro" id="IPR001870">
    <property type="entry name" value="B30.2/SPRY"/>
</dbReference>
<evidence type="ECO:0000256" key="2">
    <source>
        <dbReference type="ARBA" id="ARBA00022490"/>
    </source>
</evidence>
<dbReference type="Pfam" id="PF00622">
    <property type="entry name" value="SPRY"/>
    <property type="match status" value="1"/>
</dbReference>
<accession>A0A7J6DBK7</accession>
<dbReference type="InterPro" id="IPR032675">
    <property type="entry name" value="LRR_dom_sf"/>
</dbReference>
<gene>
    <name evidence="10" type="ORF">G5714_004131</name>
</gene>
<dbReference type="InterPro" id="IPR041267">
    <property type="entry name" value="NLRP_HD2"/>
</dbReference>
<dbReference type="InterPro" id="IPR013320">
    <property type="entry name" value="ConA-like_dom_sf"/>
</dbReference>
<dbReference type="SUPFAM" id="SSF49899">
    <property type="entry name" value="Concanavalin A-like lectins/glucanases"/>
    <property type="match status" value="1"/>
</dbReference>
<dbReference type="Pfam" id="PF17779">
    <property type="entry name" value="WHD_NOD2"/>
    <property type="match status" value="1"/>
</dbReference>
<keyword evidence="2" id="KW-0963">Cytoplasm</keyword>
<comment type="subcellular location">
    <subcellularLocation>
        <location evidence="1">Cytoplasm</location>
    </subcellularLocation>
</comment>
<evidence type="ECO:0000313" key="10">
    <source>
        <dbReference type="EMBL" id="KAF4116642.1"/>
    </source>
</evidence>
<evidence type="ECO:0000256" key="5">
    <source>
        <dbReference type="ARBA" id="ARBA00022741"/>
    </source>
</evidence>
<dbReference type="SMART" id="SM00589">
    <property type="entry name" value="PRY"/>
    <property type="match status" value="1"/>
</dbReference>
<dbReference type="FunFam" id="3.40.50.300:FF:000210">
    <property type="entry name" value="Si:dkey-16p6.1"/>
    <property type="match status" value="1"/>
</dbReference>
<dbReference type="InterPro" id="IPR007111">
    <property type="entry name" value="NACHT_NTPase"/>
</dbReference>
<keyword evidence="6" id="KW-0067">ATP-binding</keyword>
<proteinExistence type="predicted"/>
<dbReference type="GO" id="GO:0005737">
    <property type="term" value="C:cytoplasm"/>
    <property type="evidence" value="ECO:0007669"/>
    <property type="project" value="UniProtKB-SubCell"/>
</dbReference>
<evidence type="ECO:0000256" key="4">
    <source>
        <dbReference type="ARBA" id="ARBA00022737"/>
    </source>
</evidence>
<organism evidence="10 11">
    <name type="scientific">Onychostoma macrolepis</name>
    <dbReference type="NCBI Taxonomy" id="369639"/>
    <lineage>
        <taxon>Eukaryota</taxon>
        <taxon>Metazoa</taxon>
        <taxon>Chordata</taxon>
        <taxon>Craniata</taxon>
        <taxon>Vertebrata</taxon>
        <taxon>Euteleostomi</taxon>
        <taxon>Actinopterygii</taxon>
        <taxon>Neopterygii</taxon>
        <taxon>Teleostei</taxon>
        <taxon>Ostariophysi</taxon>
        <taxon>Cypriniformes</taxon>
        <taxon>Cyprinidae</taxon>
        <taxon>Acrossocheilinae</taxon>
        <taxon>Onychostoma</taxon>
    </lineage>
</organism>
<evidence type="ECO:0000256" key="3">
    <source>
        <dbReference type="ARBA" id="ARBA00022614"/>
    </source>
</evidence>
<keyword evidence="3" id="KW-0433">Leucine-rich repeat</keyword>
<dbReference type="PROSITE" id="PS50188">
    <property type="entry name" value="B302_SPRY"/>
    <property type="match status" value="1"/>
</dbReference>
<feature type="domain" description="B30.2/SPRY" evidence="8">
    <location>
        <begin position="907"/>
        <end position="1115"/>
    </location>
</feature>
<dbReference type="SMART" id="SM00368">
    <property type="entry name" value="LRR_RI"/>
    <property type="match status" value="7"/>
</dbReference>
<evidence type="ECO:0008006" key="12">
    <source>
        <dbReference type="Google" id="ProtNLM"/>
    </source>
</evidence>
<dbReference type="EMBL" id="JAAMOB010000003">
    <property type="protein sequence ID" value="KAF4116642.1"/>
    <property type="molecule type" value="Genomic_DNA"/>
</dbReference>
<comment type="caution">
    <text evidence="10">The sequence shown here is derived from an EMBL/GenBank/DDBJ whole genome shotgun (WGS) entry which is preliminary data.</text>
</comment>
<evidence type="ECO:0000256" key="1">
    <source>
        <dbReference type="ARBA" id="ARBA00004496"/>
    </source>
</evidence>
<dbReference type="InterPro" id="IPR041075">
    <property type="entry name" value="NOD1/2_WH"/>
</dbReference>
<dbReference type="GO" id="GO:0005524">
    <property type="term" value="F:ATP binding"/>
    <property type="evidence" value="ECO:0007669"/>
    <property type="project" value="UniProtKB-KW"/>
</dbReference>
<dbReference type="PROSITE" id="PS50837">
    <property type="entry name" value="NACHT"/>
    <property type="match status" value="1"/>
</dbReference>
<dbReference type="PRINTS" id="PR01407">
    <property type="entry name" value="BUTYPHLNCDUF"/>
</dbReference>
<dbReference type="Gene3D" id="2.60.120.920">
    <property type="match status" value="1"/>
</dbReference>
<dbReference type="Pfam" id="PF05729">
    <property type="entry name" value="NACHT"/>
    <property type="match status" value="1"/>
</dbReference>
<dbReference type="InterPro" id="IPR043136">
    <property type="entry name" value="B30.2/SPRY_sf"/>
</dbReference>
<dbReference type="InterPro" id="IPR003879">
    <property type="entry name" value="Butyrophylin_SPRY"/>
</dbReference>
<dbReference type="AlphaFoldDB" id="A0A7J6DBK7"/>
<dbReference type="InterPro" id="IPR051261">
    <property type="entry name" value="NLR"/>
</dbReference>
<evidence type="ECO:0000256" key="7">
    <source>
        <dbReference type="SAM" id="MobiDB-lite"/>
    </source>
</evidence>
<dbReference type="FunFam" id="3.80.10.10:FF:000474">
    <property type="entry name" value="Si:ch211-214c20.1"/>
    <property type="match status" value="1"/>
</dbReference>
<dbReference type="CDD" id="cd16040">
    <property type="entry name" value="SPRY_PRY_SNTX"/>
    <property type="match status" value="1"/>
</dbReference>
<dbReference type="Gene3D" id="3.40.50.300">
    <property type="entry name" value="P-loop containing nucleotide triphosphate hydrolases"/>
    <property type="match status" value="1"/>
</dbReference>
<protein>
    <recommendedName>
        <fullName evidence="12">NACHT, LRR and PYD domains-containing protein 12-like</fullName>
    </recommendedName>
</protein>
<dbReference type="InterPro" id="IPR001611">
    <property type="entry name" value="Leu-rich_rpt"/>
</dbReference>
<dbReference type="Gene3D" id="3.80.10.10">
    <property type="entry name" value="Ribonuclease Inhibitor"/>
    <property type="match status" value="2"/>
</dbReference>
<dbReference type="SMART" id="SM01288">
    <property type="entry name" value="FISNA"/>
    <property type="match status" value="1"/>
</dbReference>
<dbReference type="InterPro" id="IPR006574">
    <property type="entry name" value="PRY"/>
</dbReference>
<evidence type="ECO:0000259" key="9">
    <source>
        <dbReference type="PROSITE" id="PS50837"/>
    </source>
</evidence>
<keyword evidence="4" id="KW-0677">Repeat</keyword>
<dbReference type="Proteomes" id="UP000579812">
    <property type="component" value="Unassembled WGS sequence"/>
</dbReference>
<keyword evidence="11" id="KW-1185">Reference proteome</keyword>
<feature type="domain" description="NACHT" evidence="9">
    <location>
        <begin position="175"/>
        <end position="309"/>
    </location>
</feature>
<name>A0A7J6DBK7_9TELE</name>
<dbReference type="Pfam" id="PF14484">
    <property type="entry name" value="FISNA"/>
    <property type="match status" value="1"/>
</dbReference>
<dbReference type="Pfam" id="PF17776">
    <property type="entry name" value="NLRC4_HD2"/>
    <property type="match status" value="1"/>
</dbReference>